<dbReference type="Proteomes" id="UP000694522">
    <property type="component" value="Unplaced"/>
</dbReference>
<evidence type="ECO:0000256" key="1">
    <source>
        <dbReference type="ARBA" id="ARBA00022714"/>
    </source>
</evidence>
<dbReference type="Pfam" id="PF09360">
    <property type="entry name" value="zf-CDGSH"/>
    <property type="match status" value="1"/>
</dbReference>
<dbReference type="GO" id="GO:0005739">
    <property type="term" value="C:mitochondrion"/>
    <property type="evidence" value="ECO:0007669"/>
    <property type="project" value="TreeGrafter"/>
</dbReference>
<keyword evidence="2" id="KW-0479">Metal-binding</keyword>
<comment type="cofactor">
    <cofactor evidence="5">
        <name>[2Fe-2S] cluster</name>
        <dbReference type="ChEBI" id="CHEBI:190135"/>
    </cofactor>
</comment>
<evidence type="ECO:0000256" key="3">
    <source>
        <dbReference type="ARBA" id="ARBA00023004"/>
    </source>
</evidence>
<feature type="region of interest" description="Disordered" evidence="6">
    <location>
        <begin position="1"/>
        <end position="42"/>
    </location>
</feature>
<proteinExistence type="predicted"/>
<dbReference type="GO" id="GO:0046872">
    <property type="term" value="F:metal ion binding"/>
    <property type="evidence" value="ECO:0007669"/>
    <property type="project" value="UniProtKB-KW"/>
</dbReference>
<protein>
    <recommendedName>
        <fullName evidence="7">Iron-binding zinc finger CDGSH type domain-containing protein</fullName>
    </recommendedName>
</protein>
<evidence type="ECO:0000313" key="9">
    <source>
        <dbReference type="Proteomes" id="UP000694522"/>
    </source>
</evidence>
<sequence length="185" mass="19614">MGGHRRAGTVRPEGGPGAAGSAGTKRILPPSPPRLFRQRREEEPLPVEVTGAMRLPSAAALMTVVRAAAGGGVRRCREPPAGARIPAVRRSSASPQAVIAAKEPFPVELKAGRTYAWCSCGHSKRQPFCDGAHKMAAPGLSPLRFTPEEDARVWLCGCKRTRTPPYCDGTHKGEAVQGAPLLPRP</sequence>
<evidence type="ECO:0000256" key="4">
    <source>
        <dbReference type="ARBA" id="ARBA00023014"/>
    </source>
</evidence>
<dbReference type="Gene3D" id="3.40.5.90">
    <property type="entry name" value="CDGSH iron-sulfur domain, mitoNEET-type"/>
    <property type="match status" value="2"/>
</dbReference>
<evidence type="ECO:0000259" key="7">
    <source>
        <dbReference type="SMART" id="SM00704"/>
    </source>
</evidence>
<dbReference type="AlphaFoldDB" id="A0A8B9F557"/>
<dbReference type="PANTHER" id="PTHR46491">
    <property type="entry name" value="CDGSH IRON SULFUR DOMAIN PROTEIN HOMOLOG"/>
    <property type="match status" value="1"/>
</dbReference>
<dbReference type="InterPro" id="IPR042216">
    <property type="entry name" value="MitoNEET_CISD"/>
</dbReference>
<keyword evidence="3" id="KW-0408">Iron</keyword>
<reference evidence="8" key="1">
    <citation type="submission" date="2025-08" db="UniProtKB">
        <authorList>
            <consortium name="Ensembl"/>
        </authorList>
    </citation>
    <scope>IDENTIFICATION</scope>
</reference>
<evidence type="ECO:0000256" key="2">
    <source>
        <dbReference type="ARBA" id="ARBA00022723"/>
    </source>
</evidence>
<evidence type="ECO:0000256" key="6">
    <source>
        <dbReference type="SAM" id="MobiDB-lite"/>
    </source>
</evidence>
<keyword evidence="9" id="KW-1185">Reference proteome</keyword>
<dbReference type="GO" id="GO:0051537">
    <property type="term" value="F:2 iron, 2 sulfur cluster binding"/>
    <property type="evidence" value="ECO:0007669"/>
    <property type="project" value="UniProtKB-KW"/>
</dbReference>
<keyword evidence="1" id="KW-0001">2Fe-2S</keyword>
<organism evidence="8 9">
    <name type="scientific">Amazona collaria</name>
    <name type="common">yellow-billed parrot</name>
    <dbReference type="NCBI Taxonomy" id="241587"/>
    <lineage>
        <taxon>Eukaryota</taxon>
        <taxon>Metazoa</taxon>
        <taxon>Chordata</taxon>
        <taxon>Craniata</taxon>
        <taxon>Vertebrata</taxon>
        <taxon>Euteleostomi</taxon>
        <taxon>Archelosauria</taxon>
        <taxon>Archosauria</taxon>
        <taxon>Dinosauria</taxon>
        <taxon>Saurischia</taxon>
        <taxon>Theropoda</taxon>
        <taxon>Coelurosauria</taxon>
        <taxon>Aves</taxon>
        <taxon>Neognathae</taxon>
        <taxon>Neoaves</taxon>
        <taxon>Telluraves</taxon>
        <taxon>Australaves</taxon>
        <taxon>Psittaciformes</taxon>
        <taxon>Psittacidae</taxon>
        <taxon>Amazona</taxon>
    </lineage>
</organism>
<feature type="domain" description="Iron-binding zinc finger CDGSH type" evidence="7">
    <location>
        <begin position="140"/>
        <end position="177"/>
    </location>
</feature>
<dbReference type="SMART" id="SM00704">
    <property type="entry name" value="ZnF_CDGSH"/>
    <property type="match status" value="2"/>
</dbReference>
<evidence type="ECO:0000256" key="5">
    <source>
        <dbReference type="ARBA" id="ARBA00034078"/>
    </source>
</evidence>
<keyword evidence="4" id="KW-0411">Iron-sulfur</keyword>
<feature type="domain" description="Iron-binding zinc finger CDGSH type" evidence="7">
    <location>
        <begin position="102"/>
        <end position="139"/>
    </location>
</feature>
<dbReference type="InterPro" id="IPR018967">
    <property type="entry name" value="FeS-contain_CDGSH-typ"/>
</dbReference>
<name>A0A8B9F557_9PSIT</name>
<evidence type="ECO:0000313" key="8">
    <source>
        <dbReference type="Ensembl" id="ENSACOP00000003781.1"/>
    </source>
</evidence>
<accession>A0A8B9F557</accession>
<dbReference type="InterPro" id="IPR052950">
    <property type="entry name" value="CISD"/>
</dbReference>
<dbReference type="Ensembl" id="ENSACOT00000003919.1">
    <property type="protein sequence ID" value="ENSACOP00000003781.1"/>
    <property type="gene ID" value="ENSACOG00000002673.1"/>
</dbReference>
<dbReference type="PANTHER" id="PTHR46491:SF3">
    <property type="entry name" value="CDGSH IRON-SULFUR DOMAIN-CONTAINING PROTEIN 3, MITOCHONDRIAL"/>
    <property type="match status" value="1"/>
</dbReference>
<reference evidence="8" key="2">
    <citation type="submission" date="2025-09" db="UniProtKB">
        <authorList>
            <consortium name="Ensembl"/>
        </authorList>
    </citation>
    <scope>IDENTIFICATION</scope>
</reference>